<dbReference type="EMBL" id="VFOQ01000001">
    <property type="protein sequence ID" value="TQL58746.1"/>
    <property type="molecule type" value="Genomic_DNA"/>
</dbReference>
<comment type="caution">
    <text evidence="2">The sequence shown here is derived from an EMBL/GenBank/DDBJ whole genome shotgun (WGS) entry which is preliminary data.</text>
</comment>
<name>A0A542ZEH4_9MICO</name>
<dbReference type="AlphaFoldDB" id="A0A542ZEH4"/>
<dbReference type="RefSeq" id="WP_141786846.1">
    <property type="nucleotide sequence ID" value="NZ_BAAAKX010000006.1"/>
</dbReference>
<evidence type="ECO:0000256" key="1">
    <source>
        <dbReference type="SAM" id="MobiDB-lite"/>
    </source>
</evidence>
<keyword evidence="3" id="KW-1185">Reference proteome</keyword>
<evidence type="ECO:0000313" key="2">
    <source>
        <dbReference type="EMBL" id="TQL58746.1"/>
    </source>
</evidence>
<gene>
    <name evidence="2" type="ORF">FB474_0082</name>
</gene>
<evidence type="ECO:0000313" key="3">
    <source>
        <dbReference type="Proteomes" id="UP000319514"/>
    </source>
</evidence>
<feature type="region of interest" description="Disordered" evidence="1">
    <location>
        <begin position="210"/>
        <end position="234"/>
    </location>
</feature>
<accession>A0A542ZEH4</accession>
<reference evidence="2 3" key="1">
    <citation type="submission" date="2019-06" db="EMBL/GenBank/DDBJ databases">
        <title>Sequencing the genomes of 1000 actinobacteria strains.</title>
        <authorList>
            <person name="Klenk H.-P."/>
        </authorList>
    </citation>
    <scope>NUCLEOTIDE SEQUENCE [LARGE SCALE GENOMIC DNA]</scope>
    <source>
        <strain evidence="2 3">DSM 18082</strain>
    </source>
</reference>
<proteinExistence type="predicted"/>
<dbReference type="Proteomes" id="UP000319514">
    <property type="component" value="Unassembled WGS sequence"/>
</dbReference>
<organism evidence="2 3">
    <name type="scientific">Oryzihumus leptocrescens</name>
    <dbReference type="NCBI Taxonomy" id="297536"/>
    <lineage>
        <taxon>Bacteria</taxon>
        <taxon>Bacillati</taxon>
        <taxon>Actinomycetota</taxon>
        <taxon>Actinomycetes</taxon>
        <taxon>Micrococcales</taxon>
        <taxon>Intrasporangiaceae</taxon>
        <taxon>Oryzihumus</taxon>
    </lineage>
</organism>
<sequence>MTDAVVGIVPDGRTIAVAVVRTDGGVVESLTVHTHEHGKRVGEDALADLPDVVAVSRAAVGAALAILAAHDLIAALWAVHSPVPVPPRTAKAASADRAGHVVAARQATMASWGAVVALVTSVGAPVVTVAPAEVTSAAEQREVPTALTGSRPHWPLRVSRARDAARPGKGVGRAAEQEAYWVAVAGLAGLATGEAERVRGLPMVRPVVPAAASRRSGDDHVTTPGLPSPAPQVDPAARHTYALALRSHVRSLTPETPEDLLTAARSALTAVAPPQGAPALTAVEVAADAVLNAGVAPGLHRLPADLIALLTQADRG</sequence>
<protein>
    <submittedName>
        <fullName evidence="2">Uncharacterized protein</fullName>
    </submittedName>
</protein>